<reference evidence="2" key="1">
    <citation type="submission" date="2020-06" db="EMBL/GenBank/DDBJ databases">
        <authorList>
            <consortium name="Plant Systems Biology data submission"/>
        </authorList>
    </citation>
    <scope>NUCLEOTIDE SEQUENCE</scope>
    <source>
        <strain evidence="2">D6</strain>
    </source>
</reference>
<comment type="caution">
    <text evidence="2">The sequence shown here is derived from an EMBL/GenBank/DDBJ whole genome shotgun (WGS) entry which is preliminary data.</text>
</comment>
<sequence length="493" mass="55174">MPNAINQDGLPIFDQLGRLLSNNNNNDVTDVDGNIVPINQNGDPIDEHGQVIGQPPIGVRVQALIVAMHVNVNQAGQAPVMQVPRQPPVGYGRTPARANGTNTFDYTTREGQSIFRDNTKSLYRDNEDCFNLSSTKLNGFMSKVEHRANNAGWTIMNVDVGEGHFRNIATQYGEVTMDHVWEYVHTYDSAFNRADQDDAQLFACLIASTTTGAQETLALKENLYTTATGEKSGLLYLKLIIQESTIETKSTMNSLWTKITAGMPSMMEERGNNILKFNDDVRSVQKQLRARGENPEHLIPQLLSVYANCEDEDTPFHRYIETVENNYNEGTLELTTDTLMHKADQKYKDLIEKDMFRGSTKKDEAIVALTTKMEELMDTCDKLKSSGGSNHKSNNGSSNKYRKPPAWVYQEPNNGDPKSKTVEGKTYHWCPGNGAHKPRWVTHLPEKCNGLKNGSTEEKDAKTDSKATKKGEKEPVKWTTMMKATIEEEDIDG</sequence>
<evidence type="ECO:0000256" key="1">
    <source>
        <dbReference type="SAM" id="MobiDB-lite"/>
    </source>
</evidence>
<proteinExistence type="predicted"/>
<feature type="region of interest" description="Disordered" evidence="1">
    <location>
        <begin position="450"/>
        <end position="474"/>
    </location>
</feature>
<keyword evidence="3" id="KW-1185">Reference proteome</keyword>
<feature type="compositionally biased region" description="Low complexity" evidence="1">
    <location>
        <begin position="385"/>
        <end position="399"/>
    </location>
</feature>
<gene>
    <name evidence="2" type="ORF">SEMRO_1759_G295780.1</name>
</gene>
<dbReference type="Proteomes" id="UP001153069">
    <property type="component" value="Unassembled WGS sequence"/>
</dbReference>
<evidence type="ECO:0000313" key="3">
    <source>
        <dbReference type="Proteomes" id="UP001153069"/>
    </source>
</evidence>
<dbReference type="EMBL" id="CAICTM010001757">
    <property type="protein sequence ID" value="CAB9525983.1"/>
    <property type="molecule type" value="Genomic_DNA"/>
</dbReference>
<feature type="compositionally biased region" description="Basic and acidic residues" evidence="1">
    <location>
        <begin position="455"/>
        <end position="474"/>
    </location>
</feature>
<feature type="region of interest" description="Disordered" evidence="1">
    <location>
        <begin position="381"/>
        <end position="420"/>
    </location>
</feature>
<organism evidence="2 3">
    <name type="scientific">Seminavis robusta</name>
    <dbReference type="NCBI Taxonomy" id="568900"/>
    <lineage>
        <taxon>Eukaryota</taxon>
        <taxon>Sar</taxon>
        <taxon>Stramenopiles</taxon>
        <taxon>Ochrophyta</taxon>
        <taxon>Bacillariophyta</taxon>
        <taxon>Bacillariophyceae</taxon>
        <taxon>Bacillariophycidae</taxon>
        <taxon>Naviculales</taxon>
        <taxon>Naviculaceae</taxon>
        <taxon>Seminavis</taxon>
    </lineage>
</organism>
<dbReference type="AlphaFoldDB" id="A0A9N8HSQ5"/>
<evidence type="ECO:0000313" key="2">
    <source>
        <dbReference type="EMBL" id="CAB9525983.1"/>
    </source>
</evidence>
<accession>A0A9N8HSQ5</accession>
<protein>
    <submittedName>
        <fullName evidence="2">Uncharacterized protein</fullName>
    </submittedName>
</protein>
<name>A0A9N8HSQ5_9STRA</name>
<dbReference type="OrthoDB" id="55837at2759"/>